<dbReference type="RefSeq" id="WP_027894592.1">
    <property type="nucleotide sequence ID" value="NZ_CP027569.1"/>
</dbReference>
<dbReference type="InterPro" id="IPR035198">
    <property type="entry name" value="SU10_MCP"/>
</dbReference>
<evidence type="ECO:0000313" key="2">
    <source>
        <dbReference type="Proteomes" id="UP000238358"/>
    </source>
</evidence>
<name>A0A2S0M9D7_MEGEL</name>
<accession>A0A2S0M9D7</accession>
<reference evidence="1 2" key="1">
    <citation type="journal article" date="2018" name="Genome Announc.">
        <title>Complete genomes of two Megasphaera elsdenii strains, NCIMB 702410 and ATCC 25940.</title>
        <authorList>
            <person name="Hatmaker E.A."/>
            <person name="O'Dell K."/>
            <person name="Riley L.A."/>
            <person name="Klingeman D.M."/>
            <person name="Guss A.M."/>
        </authorList>
    </citation>
    <scope>NUCLEOTIDE SEQUENCE [LARGE SCALE GENOMIC DNA]</scope>
    <source>
        <strain evidence="1 2">NCIMB702410</strain>
    </source>
</reference>
<dbReference type="OrthoDB" id="1685027at2"/>
<dbReference type="AlphaFoldDB" id="A0A2S0M9D7"/>
<organism evidence="1 2">
    <name type="scientific">Megasphaera elsdenii</name>
    <dbReference type="NCBI Taxonomy" id="907"/>
    <lineage>
        <taxon>Bacteria</taxon>
        <taxon>Bacillati</taxon>
        <taxon>Bacillota</taxon>
        <taxon>Negativicutes</taxon>
        <taxon>Veillonellales</taxon>
        <taxon>Veillonellaceae</taxon>
        <taxon>Megasphaera</taxon>
    </lineage>
</organism>
<dbReference type="Proteomes" id="UP000238358">
    <property type="component" value="Chromosome"/>
</dbReference>
<proteinExistence type="predicted"/>
<gene>
    <name evidence="1" type="ORF">C6Y28_10790</name>
</gene>
<protein>
    <submittedName>
        <fullName evidence="1">Uncharacterized protein</fullName>
    </submittedName>
</protein>
<dbReference type="Pfam" id="PF17236">
    <property type="entry name" value="SU10_MCP"/>
    <property type="match status" value="1"/>
</dbReference>
<evidence type="ECO:0000313" key="1">
    <source>
        <dbReference type="EMBL" id="AVO28074.1"/>
    </source>
</evidence>
<sequence length="402" mass="44640">MAYDVQRNLNKSANQSYTYDAIGHAEDISPILTNITPELTLFYSKFGDSEPAKAMNFSWMTKGLFPPQDNAHLEMEDYKFQPGGSIEGLSNNVQFFQKTGMVSDAQNKVQKAYQNEHGSELADLRYDAYTGLAQDIEYMLVNSTKKVDGSATVQPRSGGVPFFMQQNLIDVTVSTTDNTVTSSTETHLATGDICYFVADTMPTGLKDGLYYYVRVDSTNSKKLTIFDTQKGAIENIKDDQVTLSAAGTNVKIVTNNVLSLGKKRTYTLDDINNAMEMTSKRGGHPTQAYMSSSKYREFIKLVLATMTATRKGNEKANATEFATSYQGAFGLVNANVHPIYPDNRIDILDLSYWDMKYLVKPHEVPPEKLSKDGTYEKFVIEASLGLKGTQPKASCSIVDIKR</sequence>
<dbReference type="EMBL" id="CP027569">
    <property type="protein sequence ID" value="AVO28074.1"/>
    <property type="molecule type" value="Genomic_DNA"/>
</dbReference>